<accession>A0A927MPP2</accession>
<organism evidence="2 3">
    <name type="scientific">Actinopolymorpha pittospori</name>
    <dbReference type="NCBI Taxonomy" id="648752"/>
    <lineage>
        <taxon>Bacteria</taxon>
        <taxon>Bacillati</taxon>
        <taxon>Actinomycetota</taxon>
        <taxon>Actinomycetes</taxon>
        <taxon>Propionibacteriales</taxon>
        <taxon>Actinopolymorphaceae</taxon>
        <taxon>Actinopolymorpha</taxon>
    </lineage>
</organism>
<dbReference type="SUPFAM" id="SSF54593">
    <property type="entry name" value="Glyoxalase/Bleomycin resistance protein/Dihydroxybiphenyl dioxygenase"/>
    <property type="match status" value="1"/>
</dbReference>
<comment type="caution">
    <text evidence="2">The sequence shown here is derived from an EMBL/GenBank/DDBJ whole genome shotgun (WGS) entry which is preliminary data.</text>
</comment>
<feature type="domain" description="Glyoxalase-like" evidence="1">
    <location>
        <begin position="6"/>
        <end position="181"/>
    </location>
</feature>
<sequence>MLRCSHVICKVDDVRSLVRDYEDLGFTMEWGSAPERARNAFVRFADGPFLEFFELTAAARRWRRPVGLLFGAAAGDRLARWAQPGQGCRDLALETEATSLADTRAALRSAGVSTSRVIKGKRTRPDGQLVRYEFLATRPVGLPLVVSAYDPPQRSAGMVHRNGARGIGRVRFAVADADRPAMDLLLGNDPYLSVVPAAASEVLGVELEGLQAELDPAKLHGALLSPMTTSKRKGTS</sequence>
<keyword evidence="3" id="KW-1185">Reference proteome</keyword>
<dbReference type="Gene3D" id="3.10.180.10">
    <property type="entry name" value="2,3-Dihydroxybiphenyl 1,2-Dioxygenase, domain 1"/>
    <property type="match status" value="1"/>
</dbReference>
<dbReference type="RefSeq" id="WP_192748590.1">
    <property type="nucleotide sequence ID" value="NZ_BAABJL010000073.1"/>
</dbReference>
<dbReference type="EMBL" id="JADBEM010000001">
    <property type="protein sequence ID" value="MBE1603892.1"/>
    <property type="molecule type" value="Genomic_DNA"/>
</dbReference>
<evidence type="ECO:0000259" key="1">
    <source>
        <dbReference type="Pfam" id="PF13468"/>
    </source>
</evidence>
<dbReference type="Pfam" id="PF13468">
    <property type="entry name" value="Glyoxalase_3"/>
    <property type="match status" value="1"/>
</dbReference>
<name>A0A927MPP2_9ACTN</name>
<gene>
    <name evidence="2" type="ORF">HEB94_000740</name>
</gene>
<evidence type="ECO:0000313" key="2">
    <source>
        <dbReference type="EMBL" id="MBE1603892.1"/>
    </source>
</evidence>
<dbReference type="Proteomes" id="UP000638648">
    <property type="component" value="Unassembled WGS sequence"/>
</dbReference>
<proteinExistence type="predicted"/>
<protein>
    <recommendedName>
        <fullName evidence="1">Glyoxalase-like domain-containing protein</fullName>
    </recommendedName>
</protein>
<evidence type="ECO:0000313" key="3">
    <source>
        <dbReference type="Proteomes" id="UP000638648"/>
    </source>
</evidence>
<dbReference type="InterPro" id="IPR025870">
    <property type="entry name" value="Glyoxalase-like_dom"/>
</dbReference>
<dbReference type="AlphaFoldDB" id="A0A927MPP2"/>
<reference evidence="2" key="1">
    <citation type="submission" date="2020-10" db="EMBL/GenBank/DDBJ databases">
        <title>Sequencing the genomes of 1000 actinobacteria strains.</title>
        <authorList>
            <person name="Klenk H.-P."/>
        </authorList>
    </citation>
    <scope>NUCLEOTIDE SEQUENCE</scope>
    <source>
        <strain evidence="2">DSM 45354</strain>
    </source>
</reference>
<dbReference type="InterPro" id="IPR029068">
    <property type="entry name" value="Glyas_Bleomycin-R_OHBP_Dase"/>
</dbReference>